<sequence>MRKEEVFYFFEKSWGWVVHPRFQLDGFRGTKNGVWGMMVVHTGVLRGGGERERGERGGGAKRMEEEG</sequence>
<keyword evidence="3" id="KW-1185">Reference proteome</keyword>
<organism evidence="2 3">
    <name type="scientific">Vespula pensylvanica</name>
    <name type="common">Western yellow jacket</name>
    <name type="synonym">Wasp</name>
    <dbReference type="NCBI Taxonomy" id="30213"/>
    <lineage>
        <taxon>Eukaryota</taxon>
        <taxon>Metazoa</taxon>
        <taxon>Ecdysozoa</taxon>
        <taxon>Arthropoda</taxon>
        <taxon>Hexapoda</taxon>
        <taxon>Insecta</taxon>
        <taxon>Pterygota</taxon>
        <taxon>Neoptera</taxon>
        <taxon>Endopterygota</taxon>
        <taxon>Hymenoptera</taxon>
        <taxon>Apocrita</taxon>
        <taxon>Aculeata</taxon>
        <taxon>Vespoidea</taxon>
        <taxon>Vespidae</taxon>
        <taxon>Vespinae</taxon>
        <taxon>Vespula</taxon>
    </lineage>
</organism>
<comment type="caution">
    <text evidence="2">The sequence shown here is derived from an EMBL/GenBank/DDBJ whole genome shotgun (WGS) entry which is preliminary data.</text>
</comment>
<reference evidence="2" key="1">
    <citation type="journal article" date="2020" name="G3 (Bethesda)">
        <title>High-Quality Assemblies for Three Invasive Social Wasps from the &lt;i&gt;Vespula&lt;/i&gt; Genus.</title>
        <authorList>
            <person name="Harrop T.W.R."/>
            <person name="Guhlin J."/>
            <person name="McLaughlin G.M."/>
            <person name="Permina E."/>
            <person name="Stockwell P."/>
            <person name="Gilligan J."/>
            <person name="Le Lec M.F."/>
            <person name="Gruber M.A.M."/>
            <person name="Quinn O."/>
            <person name="Lovegrove M."/>
            <person name="Duncan E.J."/>
            <person name="Remnant E.J."/>
            <person name="Van Eeckhoven J."/>
            <person name="Graham B."/>
            <person name="Knapp R.A."/>
            <person name="Langford K.W."/>
            <person name="Kronenberg Z."/>
            <person name="Press M.O."/>
            <person name="Eacker S.M."/>
            <person name="Wilson-Rankin E.E."/>
            <person name="Purcell J."/>
            <person name="Lester P.J."/>
            <person name="Dearden P.K."/>
        </authorList>
    </citation>
    <scope>NUCLEOTIDE SEQUENCE</scope>
    <source>
        <strain evidence="2">Volc-1</strain>
    </source>
</reference>
<evidence type="ECO:0000313" key="2">
    <source>
        <dbReference type="EMBL" id="KAF7429813.1"/>
    </source>
</evidence>
<proteinExistence type="predicted"/>
<feature type="region of interest" description="Disordered" evidence="1">
    <location>
        <begin position="48"/>
        <end position="67"/>
    </location>
</feature>
<name>A0A834P6D1_VESPE</name>
<protein>
    <submittedName>
        <fullName evidence="2">Uncharacterized protein</fullName>
    </submittedName>
</protein>
<dbReference type="EMBL" id="JACSDY010000004">
    <property type="protein sequence ID" value="KAF7429813.1"/>
    <property type="molecule type" value="Genomic_DNA"/>
</dbReference>
<dbReference type="AlphaFoldDB" id="A0A834P6D1"/>
<evidence type="ECO:0000256" key="1">
    <source>
        <dbReference type="SAM" id="MobiDB-lite"/>
    </source>
</evidence>
<gene>
    <name evidence="2" type="ORF">H0235_006211</name>
</gene>
<accession>A0A834P6D1</accession>
<evidence type="ECO:0000313" key="3">
    <source>
        <dbReference type="Proteomes" id="UP000600918"/>
    </source>
</evidence>
<dbReference type="Proteomes" id="UP000600918">
    <property type="component" value="Unassembled WGS sequence"/>
</dbReference>